<evidence type="ECO:0000256" key="8">
    <source>
        <dbReference type="ARBA" id="ARBA00068938"/>
    </source>
</evidence>
<evidence type="ECO:0000256" key="4">
    <source>
        <dbReference type="ARBA" id="ARBA00022737"/>
    </source>
</evidence>
<name>A0A8V0Z176_CHICK</name>
<gene>
    <name evidence="11" type="primary">PPP4R4</name>
</gene>
<dbReference type="FunCoup" id="A0A8V0Z176">
    <property type="interactions" value="28"/>
</dbReference>
<dbReference type="PROSITE" id="PS50077">
    <property type="entry name" value="HEAT_REPEAT"/>
    <property type="match status" value="2"/>
</dbReference>
<evidence type="ECO:0000313" key="12">
    <source>
        <dbReference type="Proteomes" id="UP000000539"/>
    </source>
</evidence>
<reference evidence="11" key="1">
    <citation type="submission" date="2020-11" db="EMBL/GenBank/DDBJ databases">
        <title>Gallus gallus (Chicken) genome, bGalGal1, GRCg7b, maternal haplotype autosomes + Z &amp; W.</title>
        <authorList>
            <person name="Warren W."/>
            <person name="Formenti G."/>
            <person name="Fedrigo O."/>
            <person name="Haase B."/>
            <person name="Mountcastle J."/>
            <person name="Balacco J."/>
            <person name="Tracey A."/>
            <person name="Schneider V."/>
            <person name="Okimoto R."/>
            <person name="Cheng H."/>
            <person name="Hawken R."/>
            <person name="Howe K."/>
            <person name="Jarvis E.D."/>
        </authorList>
    </citation>
    <scope>NUCLEOTIDE SEQUENCE [LARGE SCALE GENOMIC DNA]</scope>
    <source>
        <strain evidence="11">Broiler</strain>
    </source>
</reference>
<keyword evidence="2" id="KW-0963">Cytoplasm</keyword>
<comment type="subcellular location">
    <subcellularLocation>
        <location evidence="1">Cytoplasm</location>
    </subcellularLocation>
</comment>
<evidence type="ECO:0000256" key="1">
    <source>
        <dbReference type="ARBA" id="ARBA00004496"/>
    </source>
</evidence>
<comment type="subunit">
    <text evidence="7">Serine/threonine-protein phosphatase 4 (PP4) occurs in different assemblies of the catalytic and one or more regulatory subunits. Component of the PP4 complex PPP4C-PPP4R4.</text>
</comment>
<keyword evidence="5" id="KW-0175">Coiled coil</keyword>
<organism evidence="11 12">
    <name type="scientific">Gallus gallus</name>
    <name type="common">Chicken</name>
    <dbReference type="NCBI Taxonomy" id="9031"/>
    <lineage>
        <taxon>Eukaryota</taxon>
        <taxon>Metazoa</taxon>
        <taxon>Chordata</taxon>
        <taxon>Craniata</taxon>
        <taxon>Vertebrata</taxon>
        <taxon>Euteleostomi</taxon>
        <taxon>Archelosauria</taxon>
        <taxon>Archosauria</taxon>
        <taxon>Dinosauria</taxon>
        <taxon>Saurischia</taxon>
        <taxon>Theropoda</taxon>
        <taxon>Coelurosauria</taxon>
        <taxon>Aves</taxon>
        <taxon>Neognathae</taxon>
        <taxon>Galloanserae</taxon>
        <taxon>Galliformes</taxon>
        <taxon>Phasianidae</taxon>
        <taxon>Phasianinae</taxon>
        <taxon>Gallus</taxon>
    </lineage>
</organism>
<dbReference type="GO" id="GO:0005829">
    <property type="term" value="C:cytosol"/>
    <property type="evidence" value="ECO:0000318"/>
    <property type="project" value="GO_Central"/>
</dbReference>
<reference evidence="11" key="2">
    <citation type="submission" date="2025-08" db="UniProtKB">
        <authorList>
            <consortium name="Ensembl"/>
        </authorList>
    </citation>
    <scope>IDENTIFICATION</scope>
    <source>
        <strain evidence="11">broiler</strain>
    </source>
</reference>
<reference evidence="11" key="3">
    <citation type="submission" date="2025-09" db="UniProtKB">
        <authorList>
            <consortium name="Ensembl"/>
        </authorList>
    </citation>
    <scope>IDENTIFICATION</scope>
    <source>
        <strain evidence="11">broiler</strain>
    </source>
</reference>
<feature type="region of interest" description="Disordered" evidence="10">
    <location>
        <begin position="700"/>
        <end position="763"/>
    </location>
</feature>
<dbReference type="Proteomes" id="UP000000539">
    <property type="component" value="Chromosome 5"/>
</dbReference>
<dbReference type="InterPro" id="IPR011989">
    <property type="entry name" value="ARM-like"/>
</dbReference>
<dbReference type="InterPro" id="IPR016024">
    <property type="entry name" value="ARM-type_fold"/>
</dbReference>
<evidence type="ECO:0000256" key="10">
    <source>
        <dbReference type="SAM" id="MobiDB-lite"/>
    </source>
</evidence>
<dbReference type="GeneTree" id="ENSGT00510000047895"/>
<feature type="compositionally biased region" description="Low complexity" evidence="10">
    <location>
        <begin position="733"/>
        <end position="747"/>
    </location>
</feature>
<comment type="function">
    <text evidence="6">Putative regulatory subunit of serine/threonine-protein phosphatase 4.</text>
</comment>
<accession>A0A8V0Z176</accession>
<evidence type="ECO:0000256" key="6">
    <source>
        <dbReference type="ARBA" id="ARBA00059756"/>
    </source>
</evidence>
<evidence type="ECO:0000256" key="9">
    <source>
        <dbReference type="PROSITE-ProRule" id="PRU00103"/>
    </source>
</evidence>
<evidence type="ECO:0000256" key="7">
    <source>
        <dbReference type="ARBA" id="ARBA00066115"/>
    </source>
</evidence>
<dbReference type="FunFam" id="1.25.10.10:FF:000097">
    <property type="entry name" value="Serine/threonine-protein phosphatase 4 regulatory subunit 4"/>
    <property type="match status" value="1"/>
</dbReference>
<feature type="repeat" description="HEAT" evidence="9">
    <location>
        <begin position="213"/>
        <end position="250"/>
    </location>
</feature>
<proteinExistence type="predicted"/>
<keyword evidence="12" id="KW-1185">Reference proteome</keyword>
<keyword evidence="3" id="KW-0597">Phosphoprotein</keyword>
<dbReference type="GO" id="GO:0036064">
    <property type="term" value="C:ciliary basal body"/>
    <property type="evidence" value="ECO:0007669"/>
    <property type="project" value="Ensembl"/>
</dbReference>
<evidence type="ECO:0000256" key="2">
    <source>
        <dbReference type="ARBA" id="ARBA00022490"/>
    </source>
</evidence>
<keyword evidence="4" id="KW-0677">Repeat</keyword>
<dbReference type="InterPro" id="IPR021133">
    <property type="entry name" value="HEAT_type_2"/>
</dbReference>
<evidence type="ECO:0000256" key="3">
    <source>
        <dbReference type="ARBA" id="ARBA00022553"/>
    </source>
</evidence>
<dbReference type="InterPro" id="IPR039918">
    <property type="entry name" value="PPP4R4"/>
</dbReference>
<dbReference type="GO" id="GO:0004865">
    <property type="term" value="F:protein serine/threonine phosphatase inhibitor activity"/>
    <property type="evidence" value="ECO:0007669"/>
    <property type="project" value="Ensembl"/>
</dbReference>
<dbReference type="Ensembl" id="ENSGALT00010042131.1">
    <property type="protein sequence ID" value="ENSGALP00010024671.1"/>
    <property type="gene ID" value="ENSGALG00010017439.1"/>
</dbReference>
<dbReference type="Gene3D" id="1.25.10.10">
    <property type="entry name" value="Leucine-rich Repeat Variant"/>
    <property type="match status" value="1"/>
</dbReference>
<feature type="compositionally biased region" description="Basic and acidic residues" evidence="10">
    <location>
        <begin position="715"/>
        <end position="725"/>
    </location>
</feature>
<dbReference type="GO" id="GO:0008287">
    <property type="term" value="C:protein serine/threonine phosphatase complex"/>
    <property type="evidence" value="ECO:0000318"/>
    <property type="project" value="GO_Central"/>
</dbReference>
<dbReference type="AlphaFoldDB" id="A0A8V0Z176"/>
<protein>
    <recommendedName>
        <fullName evidence="8">Serine/threonine-protein phosphatase 4 regulatory subunit 4</fullName>
    </recommendedName>
</protein>
<dbReference type="SUPFAM" id="SSF48371">
    <property type="entry name" value="ARM repeat"/>
    <property type="match status" value="1"/>
</dbReference>
<dbReference type="PANTHER" id="PTHR21467:SF0">
    <property type="entry name" value="SERINE_THREONINE-PROTEIN PHOSPHATASE 4 REGULATORY SUBUNIT 4"/>
    <property type="match status" value="1"/>
</dbReference>
<dbReference type="GO" id="GO:0019888">
    <property type="term" value="F:protein phosphatase regulator activity"/>
    <property type="evidence" value="ECO:0000318"/>
    <property type="project" value="GO_Central"/>
</dbReference>
<sequence>MRPVPCSSDMDFGQSNLFGYIEDLQELTIIERPVRRSLKTPEEIERLTVDEELNDIERALYLLSSGQDVQGTSVVANLPVLMRQNPAETLRRVLPKIREVLHVAGVEMQLTAAVSFLTVLQDESVSIHTYSHSFLHIILQNLEHRDAGVSNAWLETLLAVIEALPKETIRHEILNPLVSKAQISQTLQSRLGSCKIMGKLANKFEAHIVKREILPLVKSLCQDVEYEVRTCMCRQLEHVAQGIGTELTKTVVLPELVELARDEGSSVRLAAFETLVNLLDMFDSDDRRQTVLPLVKSFCEKSFKADESILVSLSFHLGKLCNGLYGIFTPEQHLRFLEFYKKLCTLGLQQENGHNDNQLQLQTLEQEKKYISVRKNCAYNFPAMIVFVDPKNFHLELYSIFFCLCHDPEVPVRYTMAISFYEVAKLLNSGVYTIQKELVMLLQDESLEVLDALVGHLPEILELMINGGENNGSESKLLSIPDLISALTTAEQRAATSLKWRTHEKLLQKYACLPQILSSDQIYYRFLHRMLTIILTNNVLPVQKAAARTLCVYLRYNRKQEQRHEVIQKLIEQLGQGKSYWNRLRFLDTCEFIMELFSKSFFCKYFFLPVLELTHDPVANVRIKLCYLLPKVKSTLKIPTDKHLLQQLELCIRKLLCQEKDKDVLTIVKRFQKRFYENDLLDQEKERQEHLLLEMEQLEKEKQQNEGRSANVNDKIFEKKRRDNKTSSVLAKSMTLTSSGSSSCTSTGKEDKKSKLVRSQSFSTQALHPKYSNIDKCSNKSSATGYTSSLSGMGKGCMLSFSDDSFRTRSTGNSGNATFSSSSSLIASRNSFNSADQKNNGNKESQSRKMSIKNRKSNS</sequence>
<evidence type="ECO:0000256" key="5">
    <source>
        <dbReference type="ARBA" id="ARBA00023054"/>
    </source>
</evidence>
<feature type="compositionally biased region" description="Basic residues" evidence="10">
    <location>
        <begin position="850"/>
        <end position="859"/>
    </location>
</feature>
<dbReference type="OrthoDB" id="340346at2759"/>
<feature type="region of interest" description="Disordered" evidence="10">
    <location>
        <begin position="829"/>
        <end position="859"/>
    </location>
</feature>
<dbReference type="PANTHER" id="PTHR21467">
    <property type="entry name" value="PROTEIN PHOSPHATASE 4 REGULATORY SUBUNIT 4 PPP4R4"/>
    <property type="match status" value="1"/>
</dbReference>
<feature type="repeat" description="HEAT" evidence="9">
    <location>
        <begin position="252"/>
        <end position="290"/>
    </location>
</feature>
<evidence type="ECO:0000313" key="11">
    <source>
        <dbReference type="Ensembl" id="ENSGALP00010024671.1"/>
    </source>
</evidence>
<feature type="compositionally biased region" description="Polar residues" evidence="10">
    <location>
        <begin position="835"/>
        <end position="844"/>
    </location>
</feature>